<evidence type="ECO:0000256" key="7">
    <source>
        <dbReference type="PROSITE-ProRule" id="PRU01373"/>
    </source>
</evidence>
<feature type="active site" description="Proton donor/acceptor" evidence="7">
    <location>
        <position position="452"/>
    </location>
</feature>
<evidence type="ECO:0000256" key="2">
    <source>
        <dbReference type="ARBA" id="ARBA00005992"/>
    </source>
</evidence>
<keyword evidence="6 7" id="KW-0961">Cell wall biogenesis/degradation</keyword>
<evidence type="ECO:0000256" key="1">
    <source>
        <dbReference type="ARBA" id="ARBA00004752"/>
    </source>
</evidence>
<keyword evidence="3" id="KW-0808">Transferase</keyword>
<evidence type="ECO:0000256" key="4">
    <source>
        <dbReference type="ARBA" id="ARBA00022960"/>
    </source>
</evidence>
<organism evidence="10 11">
    <name type="scientific">Algoriphagus alkaliphilus</name>
    <dbReference type="NCBI Taxonomy" id="279824"/>
    <lineage>
        <taxon>Bacteria</taxon>
        <taxon>Pseudomonadati</taxon>
        <taxon>Bacteroidota</taxon>
        <taxon>Cytophagia</taxon>
        <taxon>Cytophagales</taxon>
        <taxon>Cyclobacteriaceae</taxon>
        <taxon>Algoriphagus</taxon>
    </lineage>
</organism>
<dbReference type="EMBL" id="FMXE01000008">
    <property type="protein sequence ID" value="SDA62960.1"/>
    <property type="molecule type" value="Genomic_DNA"/>
</dbReference>
<dbReference type="PANTHER" id="PTHR41533">
    <property type="entry name" value="L,D-TRANSPEPTIDASE HI_1667-RELATED"/>
    <property type="match status" value="1"/>
</dbReference>
<dbReference type="InterPro" id="IPR005490">
    <property type="entry name" value="LD_TPept_cat_dom"/>
</dbReference>
<name>A0A1G5WYB6_9BACT</name>
<evidence type="ECO:0000256" key="6">
    <source>
        <dbReference type="ARBA" id="ARBA00023316"/>
    </source>
</evidence>
<dbReference type="GO" id="GO:0016740">
    <property type="term" value="F:transferase activity"/>
    <property type="evidence" value="ECO:0007669"/>
    <property type="project" value="UniProtKB-KW"/>
</dbReference>
<dbReference type="PROSITE" id="PS52029">
    <property type="entry name" value="LD_TPASE"/>
    <property type="match status" value="1"/>
</dbReference>
<evidence type="ECO:0000259" key="9">
    <source>
        <dbReference type="PROSITE" id="PS52029"/>
    </source>
</evidence>
<dbReference type="Pfam" id="PF01471">
    <property type="entry name" value="PG_binding_1"/>
    <property type="match status" value="1"/>
</dbReference>
<keyword evidence="4 7" id="KW-0133">Cell shape</keyword>
<evidence type="ECO:0000256" key="5">
    <source>
        <dbReference type="ARBA" id="ARBA00022984"/>
    </source>
</evidence>
<dbReference type="SUPFAM" id="SSF47090">
    <property type="entry name" value="PGBD-like"/>
    <property type="match status" value="1"/>
</dbReference>
<reference evidence="11" key="1">
    <citation type="submission" date="2016-10" db="EMBL/GenBank/DDBJ databases">
        <authorList>
            <person name="Varghese N."/>
            <person name="Submissions S."/>
        </authorList>
    </citation>
    <scope>NUCLEOTIDE SEQUENCE [LARGE SCALE GENOMIC DNA]</scope>
    <source>
        <strain evidence="11">DSM 22703</strain>
    </source>
</reference>
<comment type="similarity">
    <text evidence="2">Belongs to the YkuD family.</text>
</comment>
<dbReference type="InterPro" id="IPR038063">
    <property type="entry name" value="Transpep_catalytic_dom"/>
</dbReference>
<proteinExistence type="inferred from homology"/>
<dbReference type="GO" id="GO:0008360">
    <property type="term" value="P:regulation of cell shape"/>
    <property type="evidence" value="ECO:0007669"/>
    <property type="project" value="UniProtKB-UniRule"/>
</dbReference>
<feature type="active site" description="Nucleophile" evidence="7">
    <location>
        <position position="471"/>
    </location>
</feature>
<dbReference type="STRING" id="279824.SAMN03080617_01397"/>
<dbReference type="SUPFAM" id="SSF141523">
    <property type="entry name" value="L,D-transpeptidase catalytic domain-like"/>
    <property type="match status" value="1"/>
</dbReference>
<dbReference type="OrthoDB" id="9778545at2"/>
<sequence length="550" mass="63654">MMIRKITFILFLGFSPLFLLASTHGDQDPLQDQIRLKLESIQPGRLLSIKNQNLSASGDIFSFYSNREFREIWSSDGILTELAYELRFEIRQSKFDGLDPQEYHLGLVDTFFNTFEANKKNKVPNDLGELVDLELLLSDAFFQLAAHLERGKVNPALLKSTWEIARKPQKVNYGDLLSVSLASGEIRRNLETIYPKFTSYKRGREVIRQLDEKSKVDSLNWKPIKIDKTIKVGESNNSIPIIRQRLQFWGYMGYYETENPKVYDSLLFEGVKEFQRKNGMEPDGALGKNSVAGINNSPSLLLDRAAVNMERLRWLPDTLKEAEIILVNIANYRLDYIYKMDTLFSSKVIVGRQYHSTPIFSAAMSYIVFSPYWNIPNSIARNEIIPAIRRNPDYLRQKNMEVVTFSGQPVDPSTINWSNKSFPYMIRQRPGGSNSLGLVKFMFPNRFSVYIHDTPTRALFDREDRALSHGCIRLQNPTEFAKILLRAMPEWTDERINQAMNQKSERIVNLNRKIPVALVYLTFWADSKGQAHFRQDIYNRDAEILTLLRK</sequence>
<dbReference type="CDD" id="cd16913">
    <property type="entry name" value="YkuD_like"/>
    <property type="match status" value="1"/>
</dbReference>
<feature type="domain" description="L,D-TPase catalytic" evidence="9">
    <location>
        <begin position="323"/>
        <end position="497"/>
    </location>
</feature>
<keyword evidence="8" id="KW-0732">Signal</keyword>
<dbReference type="Gene3D" id="2.40.440.10">
    <property type="entry name" value="L,D-transpeptidase catalytic domain-like"/>
    <property type="match status" value="1"/>
</dbReference>
<accession>A0A1G5WYB6</accession>
<dbReference type="AlphaFoldDB" id="A0A1G5WYB6"/>
<dbReference type="Pfam" id="PF03734">
    <property type="entry name" value="YkuD"/>
    <property type="match status" value="1"/>
</dbReference>
<dbReference type="Gene3D" id="1.10.101.10">
    <property type="entry name" value="PGBD-like superfamily/PGBD"/>
    <property type="match status" value="1"/>
</dbReference>
<dbReference type="InterPro" id="IPR052905">
    <property type="entry name" value="LD-transpeptidase_YkuD-like"/>
</dbReference>
<dbReference type="GO" id="GO:0071555">
    <property type="term" value="P:cell wall organization"/>
    <property type="evidence" value="ECO:0007669"/>
    <property type="project" value="UniProtKB-UniRule"/>
</dbReference>
<dbReference type="InterPro" id="IPR036365">
    <property type="entry name" value="PGBD-like_sf"/>
</dbReference>
<dbReference type="InterPro" id="IPR045380">
    <property type="entry name" value="LD_TPept_scaffold_dom"/>
</dbReference>
<dbReference type="Pfam" id="PF20142">
    <property type="entry name" value="Scaffold"/>
    <property type="match status" value="1"/>
</dbReference>
<evidence type="ECO:0000313" key="11">
    <source>
        <dbReference type="Proteomes" id="UP000198756"/>
    </source>
</evidence>
<feature type="signal peptide" evidence="8">
    <location>
        <begin position="1"/>
        <end position="21"/>
    </location>
</feature>
<feature type="chain" id="PRO_5011654639" evidence="8">
    <location>
        <begin position="22"/>
        <end position="550"/>
    </location>
</feature>
<dbReference type="InterPro" id="IPR036366">
    <property type="entry name" value="PGBDSf"/>
</dbReference>
<dbReference type="GO" id="GO:0004180">
    <property type="term" value="F:carboxypeptidase activity"/>
    <property type="evidence" value="ECO:0007669"/>
    <property type="project" value="UniProtKB-ARBA"/>
</dbReference>
<dbReference type="PANTHER" id="PTHR41533:SF2">
    <property type="entry name" value="BLR7131 PROTEIN"/>
    <property type="match status" value="1"/>
</dbReference>
<dbReference type="UniPathway" id="UPA00219"/>
<comment type="pathway">
    <text evidence="1 7">Cell wall biogenesis; peptidoglycan biosynthesis.</text>
</comment>
<dbReference type="GO" id="GO:0009252">
    <property type="term" value="P:peptidoglycan biosynthetic process"/>
    <property type="evidence" value="ECO:0007669"/>
    <property type="project" value="UniProtKB-UniPathway"/>
</dbReference>
<gene>
    <name evidence="10" type="ORF">SAMN03080617_01397</name>
</gene>
<keyword evidence="5 7" id="KW-0573">Peptidoglycan synthesis</keyword>
<dbReference type="Proteomes" id="UP000198756">
    <property type="component" value="Unassembled WGS sequence"/>
</dbReference>
<evidence type="ECO:0000256" key="3">
    <source>
        <dbReference type="ARBA" id="ARBA00022679"/>
    </source>
</evidence>
<protein>
    <submittedName>
        <fullName evidence="10">Murein L,D-transpeptidase YcbB/YkuD</fullName>
    </submittedName>
</protein>
<keyword evidence="11" id="KW-1185">Reference proteome</keyword>
<evidence type="ECO:0000313" key="10">
    <source>
        <dbReference type="EMBL" id="SDA62960.1"/>
    </source>
</evidence>
<evidence type="ECO:0000256" key="8">
    <source>
        <dbReference type="SAM" id="SignalP"/>
    </source>
</evidence>
<dbReference type="InterPro" id="IPR002477">
    <property type="entry name" value="Peptidoglycan-bd-like"/>
</dbReference>